<dbReference type="InterPro" id="IPR005103">
    <property type="entry name" value="AA9_LPMO"/>
</dbReference>
<evidence type="ECO:0000256" key="14">
    <source>
        <dbReference type="ARBA" id="ARBA00045077"/>
    </source>
</evidence>
<sequence>MKYIFLSLLAVASTASAHYTFPELIVGGKTTGQWTYVRKTANYQSNGPTTDVTANAIRCYELAPGTGAETYTVNAGDTVGFTAVSSISHPGPLQFYLAKVPEDKTAATWDGSGNVWFKIYSQGATFSDGQMNWASSGRSPPTFPYIHLRKSQEQRLTSTRIGKQQVPVTLPKSLPSGEYLLRVEHIALHSASAVGGAQFYISCAQLKVANGGTGSPTGLVAFPGAYKATDPGIQINIYYPVPTSYTPPGPAVWTG</sequence>
<feature type="signal peptide" evidence="16">
    <location>
        <begin position="1"/>
        <end position="17"/>
    </location>
</feature>
<evidence type="ECO:0000313" key="18">
    <source>
        <dbReference type="EMBL" id="KAF1942204.1"/>
    </source>
</evidence>
<comment type="similarity">
    <text evidence="13">Belongs to the polysaccharide monooxygenase AA9 family.</text>
</comment>
<comment type="cofactor">
    <cofactor evidence="1">
        <name>Cu(2+)</name>
        <dbReference type="ChEBI" id="CHEBI:29036"/>
    </cofactor>
</comment>
<evidence type="ECO:0000256" key="5">
    <source>
        <dbReference type="ARBA" id="ARBA00022729"/>
    </source>
</evidence>
<keyword evidence="3" id="KW-0964">Secreted</keyword>
<evidence type="ECO:0000256" key="2">
    <source>
        <dbReference type="ARBA" id="ARBA00004613"/>
    </source>
</evidence>
<dbReference type="InterPro" id="IPR049892">
    <property type="entry name" value="AA9"/>
</dbReference>
<comment type="catalytic activity">
    <reaction evidence="14">
        <text>[(1-&gt;4)-beta-D-glucosyl]n+m + reduced acceptor + O2 = 4-dehydro-beta-D-glucosyl-[(1-&gt;4)-beta-D-glucosyl]n-1 + [(1-&gt;4)-beta-D-glucosyl]m + acceptor + H2O.</text>
        <dbReference type="EC" id="1.14.99.56"/>
    </reaction>
</comment>
<evidence type="ECO:0000256" key="11">
    <source>
        <dbReference type="ARBA" id="ARBA00023277"/>
    </source>
</evidence>
<evidence type="ECO:0000256" key="13">
    <source>
        <dbReference type="ARBA" id="ARBA00044502"/>
    </source>
</evidence>
<dbReference type="GO" id="GO:0004497">
    <property type="term" value="F:monooxygenase activity"/>
    <property type="evidence" value="ECO:0007669"/>
    <property type="project" value="UniProtKB-KW"/>
</dbReference>
<keyword evidence="10" id="KW-1015">Disulfide bond</keyword>
<accession>A0A6A5SR59</accession>
<keyword evidence="7" id="KW-0560">Oxidoreductase</keyword>
<evidence type="ECO:0000256" key="3">
    <source>
        <dbReference type="ARBA" id="ARBA00022525"/>
    </source>
</evidence>
<proteinExistence type="inferred from homology"/>
<dbReference type="Proteomes" id="UP000800038">
    <property type="component" value="Unassembled WGS sequence"/>
</dbReference>
<evidence type="ECO:0000256" key="6">
    <source>
        <dbReference type="ARBA" id="ARBA00023001"/>
    </source>
</evidence>
<dbReference type="GO" id="GO:0005576">
    <property type="term" value="C:extracellular region"/>
    <property type="evidence" value="ECO:0007669"/>
    <property type="project" value="UniProtKB-SubCell"/>
</dbReference>
<dbReference type="AlphaFoldDB" id="A0A6A5SR59"/>
<feature type="chain" id="PRO_5025690580" description="lytic cellulose monooxygenase (C4-dehydrogenating)" evidence="16">
    <location>
        <begin position="18"/>
        <end position="255"/>
    </location>
</feature>
<comment type="subcellular location">
    <subcellularLocation>
        <location evidence="2">Secreted</location>
    </subcellularLocation>
</comment>
<evidence type="ECO:0000259" key="17">
    <source>
        <dbReference type="Pfam" id="PF03443"/>
    </source>
</evidence>
<evidence type="ECO:0000256" key="16">
    <source>
        <dbReference type="SAM" id="SignalP"/>
    </source>
</evidence>
<dbReference type="GO" id="GO:0046872">
    <property type="term" value="F:metal ion binding"/>
    <property type="evidence" value="ECO:0007669"/>
    <property type="project" value="UniProtKB-KW"/>
</dbReference>
<keyword evidence="6" id="KW-0136">Cellulose degradation</keyword>
<evidence type="ECO:0000256" key="4">
    <source>
        <dbReference type="ARBA" id="ARBA00022723"/>
    </source>
</evidence>
<dbReference type="PANTHER" id="PTHR33353:SF10">
    <property type="entry name" value="ENDO-BETA-1,4-GLUCANASE D"/>
    <property type="match status" value="1"/>
</dbReference>
<dbReference type="GO" id="GO:0030245">
    <property type="term" value="P:cellulose catabolic process"/>
    <property type="evidence" value="ECO:0007669"/>
    <property type="project" value="UniProtKB-KW"/>
</dbReference>
<evidence type="ECO:0000256" key="12">
    <source>
        <dbReference type="ARBA" id="ARBA00023326"/>
    </source>
</evidence>
<evidence type="ECO:0000256" key="1">
    <source>
        <dbReference type="ARBA" id="ARBA00001973"/>
    </source>
</evidence>
<keyword evidence="12" id="KW-0624">Polysaccharide degradation</keyword>
<dbReference type="CDD" id="cd21175">
    <property type="entry name" value="LPMO_AA9"/>
    <property type="match status" value="1"/>
</dbReference>
<keyword evidence="8" id="KW-0186">Copper</keyword>
<evidence type="ECO:0000256" key="15">
    <source>
        <dbReference type="ARBA" id="ARBA00047174"/>
    </source>
</evidence>
<gene>
    <name evidence="18" type="ORF">EJ02DRAFT_422437</name>
</gene>
<keyword evidence="19" id="KW-1185">Reference proteome</keyword>
<protein>
    <recommendedName>
        <fullName evidence="15">lytic cellulose monooxygenase (C4-dehydrogenating)</fullName>
        <ecNumber evidence="15">1.14.99.56</ecNumber>
    </recommendedName>
</protein>
<dbReference type="Gene3D" id="2.70.50.70">
    <property type="match status" value="1"/>
</dbReference>
<evidence type="ECO:0000256" key="10">
    <source>
        <dbReference type="ARBA" id="ARBA00023157"/>
    </source>
</evidence>
<dbReference type="Pfam" id="PF03443">
    <property type="entry name" value="AA9"/>
    <property type="match status" value="1"/>
</dbReference>
<organism evidence="18 19">
    <name type="scientific">Clathrospora elynae</name>
    <dbReference type="NCBI Taxonomy" id="706981"/>
    <lineage>
        <taxon>Eukaryota</taxon>
        <taxon>Fungi</taxon>
        <taxon>Dikarya</taxon>
        <taxon>Ascomycota</taxon>
        <taxon>Pezizomycotina</taxon>
        <taxon>Dothideomycetes</taxon>
        <taxon>Pleosporomycetidae</taxon>
        <taxon>Pleosporales</taxon>
        <taxon>Diademaceae</taxon>
        <taxon>Clathrospora</taxon>
    </lineage>
</organism>
<evidence type="ECO:0000256" key="7">
    <source>
        <dbReference type="ARBA" id="ARBA00023002"/>
    </source>
</evidence>
<keyword evidence="9" id="KW-0503">Monooxygenase</keyword>
<keyword evidence="5 16" id="KW-0732">Signal</keyword>
<dbReference type="EMBL" id="ML976038">
    <property type="protein sequence ID" value="KAF1942204.1"/>
    <property type="molecule type" value="Genomic_DNA"/>
</dbReference>
<evidence type="ECO:0000256" key="8">
    <source>
        <dbReference type="ARBA" id="ARBA00023008"/>
    </source>
</evidence>
<dbReference type="PANTHER" id="PTHR33353">
    <property type="entry name" value="PUTATIVE (AFU_ORTHOLOGUE AFUA_1G12560)-RELATED"/>
    <property type="match status" value="1"/>
</dbReference>
<feature type="domain" description="Auxiliary Activity family 9 catalytic" evidence="17">
    <location>
        <begin position="18"/>
        <end position="245"/>
    </location>
</feature>
<name>A0A6A5SR59_9PLEO</name>
<evidence type="ECO:0000256" key="9">
    <source>
        <dbReference type="ARBA" id="ARBA00023033"/>
    </source>
</evidence>
<dbReference type="OrthoDB" id="5271017at2759"/>
<evidence type="ECO:0000313" key="19">
    <source>
        <dbReference type="Proteomes" id="UP000800038"/>
    </source>
</evidence>
<dbReference type="EC" id="1.14.99.56" evidence="15"/>
<keyword evidence="11" id="KW-0119">Carbohydrate metabolism</keyword>
<keyword evidence="4" id="KW-0479">Metal-binding</keyword>
<reference evidence="18" key="1">
    <citation type="journal article" date="2020" name="Stud. Mycol.">
        <title>101 Dothideomycetes genomes: a test case for predicting lifestyles and emergence of pathogens.</title>
        <authorList>
            <person name="Haridas S."/>
            <person name="Albert R."/>
            <person name="Binder M."/>
            <person name="Bloem J."/>
            <person name="Labutti K."/>
            <person name="Salamov A."/>
            <person name="Andreopoulos B."/>
            <person name="Baker S."/>
            <person name="Barry K."/>
            <person name="Bills G."/>
            <person name="Bluhm B."/>
            <person name="Cannon C."/>
            <person name="Castanera R."/>
            <person name="Culley D."/>
            <person name="Daum C."/>
            <person name="Ezra D."/>
            <person name="Gonzalez J."/>
            <person name="Henrissat B."/>
            <person name="Kuo A."/>
            <person name="Liang C."/>
            <person name="Lipzen A."/>
            <person name="Lutzoni F."/>
            <person name="Magnuson J."/>
            <person name="Mondo S."/>
            <person name="Nolan M."/>
            <person name="Ohm R."/>
            <person name="Pangilinan J."/>
            <person name="Park H.-J."/>
            <person name="Ramirez L."/>
            <person name="Alfaro M."/>
            <person name="Sun H."/>
            <person name="Tritt A."/>
            <person name="Yoshinaga Y."/>
            <person name="Zwiers L.-H."/>
            <person name="Turgeon B."/>
            <person name="Goodwin S."/>
            <person name="Spatafora J."/>
            <person name="Crous P."/>
            <person name="Grigoriev I."/>
        </authorList>
    </citation>
    <scope>NUCLEOTIDE SEQUENCE</scope>
    <source>
        <strain evidence="18">CBS 161.51</strain>
    </source>
</reference>